<name>A0ABR9AY04_9BACL</name>
<accession>A0ABR9AY04</accession>
<evidence type="ECO:0008006" key="4">
    <source>
        <dbReference type="Google" id="ProtNLM"/>
    </source>
</evidence>
<proteinExistence type="predicted"/>
<feature type="transmembrane region" description="Helical" evidence="1">
    <location>
        <begin position="87"/>
        <end position="112"/>
    </location>
</feature>
<sequence length="153" mass="17333">MTNHNQEHSTTLFADWMQKVIPVLSVLLGGAALWYTWYMYNDNMNTLDFPWYGWIRVACIGILGIFCVTAALLLLLSKPLGWNVLKLGLSIIPFMLFSGLVIVGIRGIYYLFNNSSALFERFEQFIMDPSNLVIPIIVVALLLLGKLNQTKSK</sequence>
<evidence type="ECO:0000313" key="2">
    <source>
        <dbReference type="EMBL" id="MBD8498578.1"/>
    </source>
</evidence>
<feature type="transmembrane region" description="Helical" evidence="1">
    <location>
        <begin position="20"/>
        <end position="40"/>
    </location>
</feature>
<dbReference type="RefSeq" id="WP_192024963.1">
    <property type="nucleotide sequence ID" value="NZ_JACYTN010000005.1"/>
</dbReference>
<evidence type="ECO:0000256" key="1">
    <source>
        <dbReference type="SAM" id="Phobius"/>
    </source>
</evidence>
<organism evidence="2 3">
    <name type="scientific">Paenibacillus arenosi</name>
    <dbReference type="NCBI Taxonomy" id="2774142"/>
    <lineage>
        <taxon>Bacteria</taxon>
        <taxon>Bacillati</taxon>
        <taxon>Bacillota</taxon>
        <taxon>Bacilli</taxon>
        <taxon>Bacillales</taxon>
        <taxon>Paenibacillaceae</taxon>
        <taxon>Paenibacillus</taxon>
    </lineage>
</organism>
<dbReference type="Proteomes" id="UP000634529">
    <property type="component" value="Unassembled WGS sequence"/>
</dbReference>
<protein>
    <recommendedName>
        <fullName evidence="4">DUF3995 domain-containing protein</fullName>
    </recommendedName>
</protein>
<keyword evidence="1" id="KW-0472">Membrane</keyword>
<keyword evidence="1" id="KW-1133">Transmembrane helix</keyword>
<evidence type="ECO:0000313" key="3">
    <source>
        <dbReference type="Proteomes" id="UP000634529"/>
    </source>
</evidence>
<reference evidence="2 3" key="1">
    <citation type="submission" date="2020-09" db="EMBL/GenBank/DDBJ databases">
        <title>Paenibacillus sp. CAU 1523 isolated from sand of Haeundae Beach.</title>
        <authorList>
            <person name="Kim W."/>
        </authorList>
    </citation>
    <scope>NUCLEOTIDE SEQUENCE [LARGE SCALE GENOMIC DNA]</scope>
    <source>
        <strain evidence="2 3">CAU 1523</strain>
    </source>
</reference>
<keyword evidence="3" id="KW-1185">Reference proteome</keyword>
<gene>
    <name evidence="2" type="ORF">IFO66_09735</name>
</gene>
<feature type="transmembrane region" description="Helical" evidence="1">
    <location>
        <begin position="132"/>
        <end position="148"/>
    </location>
</feature>
<keyword evidence="1" id="KW-0812">Transmembrane</keyword>
<comment type="caution">
    <text evidence="2">The sequence shown here is derived from an EMBL/GenBank/DDBJ whole genome shotgun (WGS) entry which is preliminary data.</text>
</comment>
<feature type="transmembrane region" description="Helical" evidence="1">
    <location>
        <begin position="52"/>
        <end position="75"/>
    </location>
</feature>
<dbReference type="EMBL" id="JACYTN010000005">
    <property type="protein sequence ID" value="MBD8498578.1"/>
    <property type="molecule type" value="Genomic_DNA"/>
</dbReference>